<dbReference type="EMBL" id="VDGG01000002">
    <property type="protein sequence ID" value="TQR18523.1"/>
    <property type="molecule type" value="Genomic_DNA"/>
</dbReference>
<dbReference type="Proteomes" id="UP000318937">
    <property type="component" value="Unassembled WGS sequence"/>
</dbReference>
<evidence type="ECO:0000313" key="1">
    <source>
        <dbReference type="EMBL" id="TQR18523.1"/>
    </source>
</evidence>
<protein>
    <submittedName>
        <fullName evidence="1">CoA transferase</fullName>
    </submittedName>
</protein>
<dbReference type="OrthoDB" id="9797653at2"/>
<reference evidence="1 2" key="1">
    <citation type="submission" date="2019-05" db="EMBL/GenBank/DDBJ databases">
        <title>Psychrobacillus vulpis sp. nov., a new species isolated from feces of a red fox that inhabits in The Tablas de Daimiel Natural Park, Albacete, Spain.</title>
        <authorList>
            <person name="Rodriguez M."/>
            <person name="Reina J.C."/>
            <person name="Bejar V."/>
            <person name="Llamas I."/>
        </authorList>
    </citation>
    <scope>NUCLEOTIDE SEQUENCE [LARGE SCALE GENOMIC DNA]</scope>
    <source>
        <strain evidence="1 2">NHI-2</strain>
    </source>
</reference>
<gene>
    <name evidence="1" type="ORF">FG383_01340</name>
</gene>
<dbReference type="SUPFAM" id="SSF89796">
    <property type="entry name" value="CoA-transferase family III (CaiB/BaiF)"/>
    <property type="match status" value="1"/>
</dbReference>
<organism evidence="1 2">
    <name type="scientific">Psychrobacillus soli</name>
    <dbReference type="NCBI Taxonomy" id="1543965"/>
    <lineage>
        <taxon>Bacteria</taxon>
        <taxon>Bacillati</taxon>
        <taxon>Bacillota</taxon>
        <taxon>Bacilli</taxon>
        <taxon>Bacillales</taxon>
        <taxon>Bacillaceae</taxon>
        <taxon>Psychrobacillus</taxon>
    </lineage>
</organism>
<keyword evidence="1" id="KW-0808">Transferase</keyword>
<dbReference type="AlphaFoldDB" id="A0A544TM46"/>
<dbReference type="InterPro" id="IPR050509">
    <property type="entry name" value="CoA-transferase_III"/>
</dbReference>
<dbReference type="PANTHER" id="PTHR48228">
    <property type="entry name" value="SUCCINYL-COA--D-CITRAMALATE COA-TRANSFERASE"/>
    <property type="match status" value="1"/>
</dbReference>
<keyword evidence="2" id="KW-1185">Reference proteome</keyword>
<accession>A0A544TM46</accession>
<dbReference type="GO" id="GO:0016740">
    <property type="term" value="F:transferase activity"/>
    <property type="evidence" value="ECO:0007669"/>
    <property type="project" value="UniProtKB-KW"/>
</dbReference>
<dbReference type="RefSeq" id="WP_142605047.1">
    <property type="nucleotide sequence ID" value="NZ_VDGG01000002.1"/>
</dbReference>
<dbReference type="Gene3D" id="3.40.50.10540">
    <property type="entry name" value="Crotonobetainyl-coa:carnitine coa-transferase, domain 1"/>
    <property type="match status" value="1"/>
</dbReference>
<dbReference type="InterPro" id="IPR003673">
    <property type="entry name" value="CoA-Trfase_fam_III"/>
</dbReference>
<sequence>MPLRDIKVLDLSRLLPGPYCTMILADFGAEVIKIEEPEIGDYLRQYEPKIDTESASFHSLNCNKKSVCLDLKDSHSREKFLELVKEADILVESFRPGVMKKLDLAYEELKKVNPALIYCAITGYGQDGPYAKRPGHDLNYLSYAGLLSLMGEKGKTPIVPSAQIADIGGGAMPAVIGILLALLERSKSGEGQMVDISMLDGVLSWMHLIMPAHYTGQEIKRGESLLNGGYACYQVYETSDNRYLSVGAIEPKFWRVFCEAIGKPVFIQRQNDEEDKQPALIVEVQNILRQKTSDEWMEIFAELDACVTPVLNLDELDSNPQIQHRAMLQNVAYGPSSSIKRIASPIKLSRTPAIAKSKAPKLGEHTMEFVKN</sequence>
<dbReference type="PANTHER" id="PTHR48228:SF5">
    <property type="entry name" value="ALPHA-METHYLACYL-COA RACEMASE"/>
    <property type="match status" value="1"/>
</dbReference>
<evidence type="ECO:0000313" key="2">
    <source>
        <dbReference type="Proteomes" id="UP000318937"/>
    </source>
</evidence>
<name>A0A544TM46_9BACI</name>
<dbReference type="InterPro" id="IPR044855">
    <property type="entry name" value="CoA-Trfase_III_dom3_sf"/>
</dbReference>
<dbReference type="Pfam" id="PF02515">
    <property type="entry name" value="CoA_transf_3"/>
    <property type="match status" value="1"/>
</dbReference>
<dbReference type="Gene3D" id="3.30.1540.10">
    <property type="entry name" value="formyl-coa transferase, domain 3"/>
    <property type="match status" value="1"/>
</dbReference>
<comment type="caution">
    <text evidence="1">The sequence shown here is derived from an EMBL/GenBank/DDBJ whole genome shotgun (WGS) entry which is preliminary data.</text>
</comment>
<dbReference type="InterPro" id="IPR023606">
    <property type="entry name" value="CoA-Trfase_III_dom_1_sf"/>
</dbReference>
<proteinExistence type="predicted"/>